<sequence>MLRTIVCREIFSAGSEKRMDELISNLTKAFAKRIQQLDWMSDATKKTAEEKLNAISRKIGYPDKWRDYSKVNIDKKKYFENTIACNRDNFEFQLSQLGKPVDKTLWITTPATVNAFYNPYLNDINFPAAILQYPMFDKDADDAVNYGGIEWSLAMN</sequence>
<comment type="similarity">
    <text evidence="2">Belongs to the peptidase M13 family.</text>
</comment>
<dbReference type="GO" id="GO:0005886">
    <property type="term" value="C:plasma membrane"/>
    <property type="evidence" value="ECO:0007669"/>
    <property type="project" value="TreeGrafter"/>
</dbReference>
<keyword evidence="4" id="KW-0479">Metal-binding</keyword>
<evidence type="ECO:0000256" key="2">
    <source>
        <dbReference type="ARBA" id="ARBA00007357"/>
    </source>
</evidence>
<dbReference type="GO" id="GO:0004222">
    <property type="term" value="F:metalloendopeptidase activity"/>
    <property type="evidence" value="ECO:0007669"/>
    <property type="project" value="InterPro"/>
</dbReference>
<dbReference type="PROSITE" id="PS51885">
    <property type="entry name" value="NEPRILYSIN"/>
    <property type="match status" value="1"/>
</dbReference>
<evidence type="ECO:0000313" key="11">
    <source>
        <dbReference type="Proteomes" id="UP000276953"/>
    </source>
</evidence>
<dbReference type="InterPro" id="IPR042089">
    <property type="entry name" value="Peptidase_M13_dom_2"/>
</dbReference>
<dbReference type="Pfam" id="PF01431">
    <property type="entry name" value="Peptidase_M13"/>
    <property type="match status" value="1"/>
</dbReference>
<organism evidence="10 11">
    <name type="scientific">Chryseobacterium arthrosphaerae</name>
    <dbReference type="NCBI Taxonomy" id="651561"/>
    <lineage>
        <taxon>Bacteria</taxon>
        <taxon>Pseudomonadati</taxon>
        <taxon>Bacteroidota</taxon>
        <taxon>Flavobacteriia</taxon>
        <taxon>Flavobacteriales</taxon>
        <taxon>Weeksellaceae</taxon>
        <taxon>Chryseobacterium group</taxon>
        <taxon>Chryseobacterium</taxon>
    </lineage>
</organism>
<evidence type="ECO:0000256" key="7">
    <source>
        <dbReference type="ARBA" id="ARBA00023049"/>
    </source>
</evidence>
<dbReference type="PANTHER" id="PTHR11733">
    <property type="entry name" value="ZINC METALLOPROTEASE FAMILY M13 NEPRILYSIN-RELATED"/>
    <property type="match status" value="1"/>
</dbReference>
<evidence type="ECO:0000313" key="10">
    <source>
        <dbReference type="EMBL" id="RTZ46070.1"/>
    </source>
</evidence>
<keyword evidence="3" id="KW-0645">Protease</keyword>
<keyword evidence="5" id="KW-0378">Hydrolase</keyword>
<gene>
    <name evidence="10" type="ORF">EJ377_16215</name>
</gene>
<dbReference type="InterPro" id="IPR018497">
    <property type="entry name" value="Peptidase_M13_C"/>
</dbReference>
<dbReference type="InterPro" id="IPR000718">
    <property type="entry name" value="Peptidase_M13"/>
</dbReference>
<reference evidence="10 11" key="1">
    <citation type="submission" date="2018-12" db="EMBL/GenBank/DDBJ databases">
        <title>Draft Genome Sequence of Chryseobacterium arthrosphaerae strain ED882-96 Isolated from the Blood of a Patient with Liver Cirrhosis in Taiwan.</title>
        <authorList>
            <person name="Lin J.-N."/>
            <person name="Lai C.-H."/>
            <person name="Yang C.-H."/>
            <person name="Huang Y.-H."/>
        </authorList>
    </citation>
    <scope>NUCLEOTIDE SEQUENCE [LARGE SCALE GENOMIC DNA]</scope>
    <source>
        <strain evidence="10 11">ED882-96</strain>
    </source>
</reference>
<keyword evidence="7" id="KW-0482">Metalloprotease</keyword>
<proteinExistence type="inferred from homology"/>
<dbReference type="Proteomes" id="UP000276953">
    <property type="component" value="Unassembled WGS sequence"/>
</dbReference>
<evidence type="ECO:0000256" key="6">
    <source>
        <dbReference type="ARBA" id="ARBA00022833"/>
    </source>
</evidence>
<evidence type="ECO:0000256" key="1">
    <source>
        <dbReference type="ARBA" id="ARBA00001947"/>
    </source>
</evidence>
<comment type="cofactor">
    <cofactor evidence="1">
        <name>Zn(2+)</name>
        <dbReference type="ChEBI" id="CHEBI:29105"/>
    </cofactor>
</comment>
<feature type="domain" description="Peptidase M13 C-terminal" evidence="8">
    <location>
        <begin position="114"/>
        <end position="150"/>
    </location>
</feature>
<name>A0A432DTA3_9FLAO</name>
<dbReference type="AlphaFoldDB" id="A0A432DTA3"/>
<evidence type="ECO:0000256" key="4">
    <source>
        <dbReference type="ARBA" id="ARBA00022723"/>
    </source>
</evidence>
<dbReference type="InterPro" id="IPR008753">
    <property type="entry name" value="Peptidase_M13_N"/>
</dbReference>
<accession>A0A432DTA3</accession>
<evidence type="ECO:0000256" key="3">
    <source>
        <dbReference type="ARBA" id="ARBA00022670"/>
    </source>
</evidence>
<dbReference type="GO" id="GO:0046872">
    <property type="term" value="F:metal ion binding"/>
    <property type="evidence" value="ECO:0007669"/>
    <property type="project" value="UniProtKB-KW"/>
</dbReference>
<dbReference type="SUPFAM" id="SSF55486">
    <property type="entry name" value="Metalloproteases ('zincins'), catalytic domain"/>
    <property type="match status" value="1"/>
</dbReference>
<dbReference type="Gene3D" id="1.10.1380.10">
    <property type="entry name" value="Neutral endopeptidase , domain2"/>
    <property type="match status" value="1"/>
</dbReference>
<dbReference type="GO" id="GO:0016485">
    <property type="term" value="P:protein processing"/>
    <property type="evidence" value="ECO:0007669"/>
    <property type="project" value="TreeGrafter"/>
</dbReference>
<keyword evidence="6" id="KW-0862">Zinc</keyword>
<dbReference type="EMBL" id="RYFC01000003">
    <property type="protein sequence ID" value="RTZ46070.1"/>
    <property type="molecule type" value="Genomic_DNA"/>
</dbReference>
<protein>
    <recommendedName>
        <fullName evidence="12">Peptidase M13 N-terminal domain-containing protein</fullName>
    </recommendedName>
</protein>
<dbReference type="InterPro" id="IPR024079">
    <property type="entry name" value="MetalloPept_cat_dom_sf"/>
</dbReference>
<evidence type="ECO:0008006" key="12">
    <source>
        <dbReference type="Google" id="ProtNLM"/>
    </source>
</evidence>
<dbReference type="PRINTS" id="PR00786">
    <property type="entry name" value="NEPRILYSIN"/>
</dbReference>
<feature type="domain" description="Peptidase M13 N-terminal" evidence="9">
    <location>
        <begin position="5"/>
        <end position="62"/>
    </location>
</feature>
<comment type="caution">
    <text evidence="10">The sequence shown here is derived from an EMBL/GenBank/DDBJ whole genome shotgun (WGS) entry which is preliminary data.</text>
</comment>
<dbReference type="Pfam" id="PF05649">
    <property type="entry name" value="Peptidase_M13_N"/>
    <property type="match status" value="1"/>
</dbReference>
<evidence type="ECO:0000256" key="5">
    <source>
        <dbReference type="ARBA" id="ARBA00022801"/>
    </source>
</evidence>
<evidence type="ECO:0000259" key="8">
    <source>
        <dbReference type="Pfam" id="PF01431"/>
    </source>
</evidence>
<evidence type="ECO:0000259" key="9">
    <source>
        <dbReference type="Pfam" id="PF05649"/>
    </source>
</evidence>
<dbReference type="Gene3D" id="3.40.390.10">
    <property type="entry name" value="Collagenase (Catalytic Domain)"/>
    <property type="match status" value="1"/>
</dbReference>
<dbReference type="PANTHER" id="PTHR11733:SF167">
    <property type="entry name" value="FI17812P1-RELATED"/>
    <property type="match status" value="1"/>
</dbReference>